<organism evidence="3 4">
    <name type="scientific">Pseudomonas fluorescens</name>
    <dbReference type="NCBI Taxonomy" id="294"/>
    <lineage>
        <taxon>Bacteria</taxon>
        <taxon>Pseudomonadati</taxon>
        <taxon>Pseudomonadota</taxon>
        <taxon>Gammaproteobacteria</taxon>
        <taxon>Pseudomonadales</taxon>
        <taxon>Pseudomonadaceae</taxon>
        <taxon>Pseudomonas</taxon>
    </lineage>
</organism>
<feature type="chain" id="PRO_5007811802" evidence="2">
    <location>
        <begin position="28"/>
        <end position="350"/>
    </location>
</feature>
<evidence type="ECO:0000313" key="3">
    <source>
        <dbReference type="EMBL" id="AMZ71186.1"/>
    </source>
</evidence>
<dbReference type="PANTHER" id="PTHR30222:SF2">
    <property type="entry name" value="ABC TRANSPORTER SUBSTRATE-BINDING PROTEIN"/>
    <property type="match status" value="1"/>
</dbReference>
<dbReference type="InterPro" id="IPR006059">
    <property type="entry name" value="SBP"/>
</dbReference>
<evidence type="ECO:0000313" key="4">
    <source>
        <dbReference type="Proteomes" id="UP000076083"/>
    </source>
</evidence>
<feature type="signal peptide" evidence="2">
    <location>
        <begin position="1"/>
        <end position="27"/>
    </location>
</feature>
<accession>A0A159ZU33</accession>
<dbReference type="CDD" id="cd13589">
    <property type="entry name" value="PBP2_polyamine_RpCGA009"/>
    <property type="match status" value="1"/>
</dbReference>
<name>A0A159ZU33_PSEFL</name>
<dbReference type="Proteomes" id="UP000076083">
    <property type="component" value="Chromosome"/>
</dbReference>
<dbReference type="AlphaFoldDB" id="A0A159ZU33"/>
<dbReference type="Gene3D" id="3.40.190.10">
    <property type="entry name" value="Periplasmic binding protein-like II"/>
    <property type="match status" value="2"/>
</dbReference>
<sequence>MSSIFRRTALVCSICAATLLASHAALARDLTVVGFGGATQEAFDKAYFKPYAALSGKPVVQDTYDGGIAKQKAMVQAGNPTWDVVQMDENEMTLACEQGLLEPLDHSKLSSAADIPPDKFAPCGVGAIVWSEVMTYDNKKFANEGPKTWTDFWNVKKWPGKRGLRKQARMTLEIALMADGVKPADVYTVLATKAGQDRAFAKLDEIKPYIQWWETGAQPLEWLSSGSVAVTAAYNGRIAIANQQGAHFPLIWNQQLYSMDYWTIIKGTPNLADSYALLDYMLSPKAQGAFTQAIPYGIVNSKAQAALDKQTLSNLPTAPANLENALLLDTPFWVNYEEDLMARFTNWAAK</sequence>
<gene>
    <name evidence="3" type="ORF">TK06_08740</name>
</gene>
<dbReference type="RefSeq" id="WP_063321749.1">
    <property type="nucleotide sequence ID" value="NZ_CP015225.1"/>
</dbReference>
<proteinExistence type="predicted"/>
<reference evidence="4" key="1">
    <citation type="submission" date="2016-04" db="EMBL/GenBank/DDBJ databases">
        <authorList>
            <person name="Ray J."/>
            <person name="Price M."/>
            <person name="Deutschbauer A."/>
        </authorList>
    </citation>
    <scope>NUCLEOTIDE SEQUENCE [LARGE SCALE GENOMIC DNA]</scope>
    <source>
        <strain evidence="4">FW300-N2E2</strain>
    </source>
</reference>
<reference evidence="3 4" key="2">
    <citation type="journal article" date="2018" name="Nature">
        <title>Mutant phenotypes for thousands of bacterial genes of unknown function.</title>
        <authorList>
            <person name="Price M.N."/>
            <person name="Wetmore K.M."/>
            <person name="Waters R.J."/>
            <person name="Callaghan M."/>
            <person name="Ray J."/>
            <person name="Liu H."/>
            <person name="Kuehl J.V."/>
            <person name="Melnyk R.A."/>
            <person name="Lamson J.S."/>
            <person name="Suh Y."/>
            <person name="Carlson H.K."/>
            <person name="Esquivel Z."/>
            <person name="Sadeeshkumar H."/>
            <person name="Chakraborty R."/>
            <person name="Zane G.M."/>
            <person name="Rubin B.E."/>
            <person name="Wall J.D."/>
            <person name="Visel A."/>
            <person name="Bristow J."/>
            <person name="Blow M.J."/>
            <person name="Arkin A.P."/>
            <person name="Deutschbauer A.M."/>
        </authorList>
    </citation>
    <scope>NUCLEOTIDE SEQUENCE [LARGE SCALE GENOMIC DNA]</scope>
    <source>
        <strain evidence="3 4">FW300-N2E2</strain>
    </source>
</reference>
<evidence type="ECO:0000256" key="1">
    <source>
        <dbReference type="ARBA" id="ARBA00022729"/>
    </source>
</evidence>
<keyword evidence="1 2" id="KW-0732">Signal</keyword>
<evidence type="ECO:0000256" key="2">
    <source>
        <dbReference type="SAM" id="SignalP"/>
    </source>
</evidence>
<dbReference type="SUPFAM" id="SSF53850">
    <property type="entry name" value="Periplasmic binding protein-like II"/>
    <property type="match status" value="1"/>
</dbReference>
<dbReference type="Pfam" id="PF13416">
    <property type="entry name" value="SBP_bac_8"/>
    <property type="match status" value="1"/>
</dbReference>
<dbReference type="EMBL" id="CP015225">
    <property type="protein sequence ID" value="AMZ71186.1"/>
    <property type="molecule type" value="Genomic_DNA"/>
</dbReference>
<dbReference type="PANTHER" id="PTHR30222">
    <property type="entry name" value="SPERMIDINE/PUTRESCINE-BINDING PERIPLASMIC PROTEIN"/>
    <property type="match status" value="1"/>
</dbReference>
<protein>
    <submittedName>
        <fullName evidence="3">Spermidine/putrescine ABC transporter substrate-binding protein</fullName>
    </submittedName>
</protein>